<proteinExistence type="inferred from homology"/>
<dbReference type="OrthoDB" id="5956730at2759"/>
<dbReference type="InterPro" id="IPR005334">
    <property type="entry name" value="Tctex-1-like"/>
</dbReference>
<dbReference type="InterPro" id="IPR038586">
    <property type="entry name" value="Tctex-1-like_sf"/>
</dbReference>
<comment type="caution">
    <text evidence="2">The sequence shown here is derived from an EMBL/GenBank/DDBJ whole genome shotgun (WGS) entry which is preliminary data.</text>
</comment>
<name>A0A9W9YAH3_9CNID</name>
<organism evidence="2 3">
    <name type="scientific">Desmophyllum pertusum</name>
    <dbReference type="NCBI Taxonomy" id="174260"/>
    <lineage>
        <taxon>Eukaryota</taxon>
        <taxon>Metazoa</taxon>
        <taxon>Cnidaria</taxon>
        <taxon>Anthozoa</taxon>
        <taxon>Hexacorallia</taxon>
        <taxon>Scleractinia</taxon>
        <taxon>Caryophylliina</taxon>
        <taxon>Caryophylliidae</taxon>
        <taxon>Desmophyllum</taxon>
    </lineage>
</organism>
<protein>
    <submittedName>
        <fullName evidence="2">Tctex1 domain-containing protein 1</fullName>
    </submittedName>
</protein>
<sequence>MSASGTKRGAVTLSGGRNSHKLKVAISSKLETKETLQLKSATNRSDIHIITEREQDEASGSIVDSEFSTGKVFYENTFKLLPDARMPTTKIETEVENVLREQFLNEVYDSAKCKANCQSICQLIKEKVKGLVDSRYKLVVVVHVGEKKGQGVHITSRCAWNDNFDDYVTVYFTNSSLFVQATIYALYAE</sequence>
<keyword evidence="3" id="KW-1185">Reference proteome</keyword>
<accession>A0A9W9YAH3</accession>
<dbReference type="AlphaFoldDB" id="A0A9W9YAH3"/>
<reference evidence="2" key="1">
    <citation type="submission" date="2023-01" db="EMBL/GenBank/DDBJ databases">
        <title>Genome assembly of the deep-sea coral Lophelia pertusa.</title>
        <authorList>
            <person name="Herrera S."/>
            <person name="Cordes E."/>
        </authorList>
    </citation>
    <scope>NUCLEOTIDE SEQUENCE</scope>
    <source>
        <strain evidence="2">USNM1676648</strain>
        <tissue evidence="2">Polyp</tissue>
    </source>
</reference>
<dbReference type="CDD" id="cd21451">
    <property type="entry name" value="DLC-like_TCTEX1D"/>
    <property type="match status" value="1"/>
</dbReference>
<dbReference type="Gene3D" id="3.30.1140.40">
    <property type="entry name" value="Tctex-1"/>
    <property type="match status" value="1"/>
</dbReference>
<dbReference type="EMBL" id="MU827797">
    <property type="protein sequence ID" value="KAJ7328210.1"/>
    <property type="molecule type" value="Genomic_DNA"/>
</dbReference>
<evidence type="ECO:0000256" key="1">
    <source>
        <dbReference type="ARBA" id="ARBA00005361"/>
    </source>
</evidence>
<dbReference type="PANTHER" id="PTHR21255">
    <property type="entry name" value="T-COMPLEX-ASSOCIATED-TESTIS-EXPRESSED 1/ DYNEIN LIGHT CHAIN"/>
    <property type="match status" value="1"/>
</dbReference>
<dbReference type="Pfam" id="PF03645">
    <property type="entry name" value="Tctex-1"/>
    <property type="match status" value="1"/>
</dbReference>
<dbReference type="GO" id="GO:0005868">
    <property type="term" value="C:cytoplasmic dynein complex"/>
    <property type="evidence" value="ECO:0007669"/>
    <property type="project" value="TreeGrafter"/>
</dbReference>
<evidence type="ECO:0000313" key="2">
    <source>
        <dbReference type="EMBL" id="KAJ7328210.1"/>
    </source>
</evidence>
<dbReference type="PANTHER" id="PTHR21255:SF65">
    <property type="entry name" value="TCTEX1 DOMAIN-CONTAINING PROTEIN 2"/>
    <property type="match status" value="1"/>
</dbReference>
<dbReference type="GO" id="GO:0045505">
    <property type="term" value="F:dynein intermediate chain binding"/>
    <property type="evidence" value="ECO:0007669"/>
    <property type="project" value="TreeGrafter"/>
</dbReference>
<dbReference type="Proteomes" id="UP001163046">
    <property type="component" value="Unassembled WGS sequence"/>
</dbReference>
<comment type="similarity">
    <text evidence="1">Belongs to the dynein light chain Tctex-type family.</text>
</comment>
<gene>
    <name evidence="2" type="primary">TCTEX1D1</name>
    <name evidence="2" type="ORF">OS493_025090</name>
</gene>
<evidence type="ECO:0000313" key="3">
    <source>
        <dbReference type="Proteomes" id="UP001163046"/>
    </source>
</evidence>
<dbReference type="GO" id="GO:0005737">
    <property type="term" value="C:cytoplasm"/>
    <property type="evidence" value="ECO:0007669"/>
    <property type="project" value="TreeGrafter"/>
</dbReference>
<dbReference type="GO" id="GO:0007018">
    <property type="term" value="P:microtubule-based movement"/>
    <property type="evidence" value="ECO:0007669"/>
    <property type="project" value="TreeGrafter"/>
</dbReference>